<dbReference type="GeneID" id="8851967"/>
<feature type="region of interest" description="Disordered" evidence="1">
    <location>
        <begin position="695"/>
        <end position="715"/>
    </location>
</feature>
<dbReference type="InParanoid" id="D2VLK1"/>
<accession>D2VLK1</accession>
<feature type="region of interest" description="Disordered" evidence="1">
    <location>
        <begin position="282"/>
        <end position="302"/>
    </location>
</feature>
<feature type="compositionally biased region" description="Basic and acidic residues" evidence="1">
    <location>
        <begin position="83"/>
        <end position="95"/>
    </location>
</feature>
<evidence type="ECO:0000313" key="2">
    <source>
        <dbReference type="EMBL" id="EFC42322.1"/>
    </source>
</evidence>
<feature type="region of interest" description="Disordered" evidence="1">
    <location>
        <begin position="631"/>
        <end position="670"/>
    </location>
</feature>
<organism evidence="3">
    <name type="scientific">Naegleria gruberi</name>
    <name type="common">Amoeba</name>
    <dbReference type="NCBI Taxonomy" id="5762"/>
    <lineage>
        <taxon>Eukaryota</taxon>
        <taxon>Discoba</taxon>
        <taxon>Heterolobosea</taxon>
        <taxon>Tetramitia</taxon>
        <taxon>Eutetramitia</taxon>
        <taxon>Vahlkampfiidae</taxon>
        <taxon>Naegleria</taxon>
    </lineage>
</organism>
<dbReference type="InterPro" id="IPR045052">
    <property type="entry name" value="Copine"/>
</dbReference>
<dbReference type="RefSeq" id="XP_002675066.1">
    <property type="nucleotide sequence ID" value="XM_002675020.1"/>
</dbReference>
<sequence>MPSKKKKQPKTPSSSSSEDEDHLQHNNNNTSPLPYVSSWLPPSLLHSPSSPTTNSSSPTTIYAPTTSQGVVGKSNSKNKKKNNRNDDADENHDGRNININNLNNLNSNNNVDNNDEKTLSDMDDEWNHIIEQYHSLIRNKQNNEHEANHDLFNIIEGNSATPNYGSYDDQYNLPSYADRRKSMLVFPTSTILSSSPNNNNNNNNKENDKKKKRKFASLRRKNRNQQNLPSDEETEQQLHHHHYNETVQPTDPDFPTLSFCDLMLIGAATQQHPHGLLTSATTATTTTTSGSVSTTQSPSLPMGMRNNIGSNLLGYYDHHHHALSSSPMLGGSPSLSSPNVIGKGNGDFGGGFSQVDKSLNLMLFPNTASTTPLSPSFPTSTALSTKPLSLDLSKLKAKSAASQAASCQTPEVSDKKKIFKRRERSASSFSLGGSKQHPDSPSQRHHRLNNSDSNSNSRLQQGMSFTKWSELIQNNGAFARINNISPSSPALGQNDEDSQSNGNANDILSHDSTEIFDQLEDILSYQLPISPRYRTYSKSSNTRRDTSETLNDEEQQQQQQSQQHDETRTSEDIIGDEEEDEMDDLIDGAISNFNRATDSSTEQGDKSSSNNPVDLQFALIGSRGKMADWVKEKEKEKETLPQNLPSLREGRSPQETRKGDPSRQHISKTRFSFTSRSAVNLNSVNNNQKSLIEDIDSEKSTSFTEGNSPQFRPKGRKRSLSHMMVNASVCLHFAIDNFKGIDEFIKEEQEKVNLRNENNSTTDDQSFCVQLHVLHRVKKSNNTYAWISLIHTQNVNLLDLESFNSSDKSKITSDVVHFETSATLPFNFEKITPLLFALISTRTNQVLGSYEGCLAEICGSQQLMIRRKLIKQKKHFCDLVVKASIPPGNEKRLSVLENLGNTVREQLSLAPPLDLFNDIPTTESPLISDSSSSVTPDMNNDGSLLRKKLRVERKRKKSTKIEEIYLDFDEIQAKLEKKYKDSFLVVSQQFYTDKNQLGSFIPLYTSETNTKLTKTPSFEPFSIKPTLEFTNITFRFELFYWVSIDKQQYDDLDVMSPRQYKQSPIDAKKSSNTRTTTIGHYRRLIGATEVTYTDFIKFFDLPSVPTPESTSSSSTSKPLKGDNDLLLGPFFHISSSGLTEATNSTTTPRKTRKSLKNVTFESEEKSNNSNSGPPTNRVSPLTMKLLVDRRIHIIKEETLAPQGMDPVEDENNPSVVHRRRKVLTVVNVQSGSLTFKSVKERKVFIEEQSDLDVTYTFLDYMKTGLRFKCYFALDFTKDNTEPRNEGNLHIAPKGQKSIYEQCIDSISKRIFQYDPNMTDFHLVGFGNDTQEPVFNLYSKGDDLLEEETSSSSMYFRDDNASASSEDKSQNYIYSVLYPRYYPPLKIHQLSPIYRQYISSTGGNFKLTMQDCVKTRHYAFTETNVHKGTRDLTNANRFSYDDGLKHEKLKRMSSPEFIHLNYIDSPKVTTSSLTHQGNSFSSKSPIVGSSSMESEKKSASKSSLFKNNIFESQKVTSKYAPNDYYPVISDVIDLSCNLKNEESIAQTLLYLYREQQMSKMGHRNSTSSTLSSDSSTMMNITPVLYNILVILIPNDFIHVEETIYKFVEASHKAALSIIVIGVGSGCGFKTHRSINTNTDYVSNNSTSGSGGRTLQYRIQTIIPTTTDLQYRGLRAARGCVTFVRLNDHETVNEAVEAALQHIPKQVCRYMKMKGREILSSGNNQ</sequence>
<dbReference type="GO" id="GO:0005886">
    <property type="term" value="C:plasma membrane"/>
    <property type="evidence" value="ECO:0007669"/>
    <property type="project" value="TreeGrafter"/>
</dbReference>
<dbReference type="PANTHER" id="PTHR10857:SF106">
    <property type="entry name" value="C2 DOMAIN-CONTAINING PROTEIN"/>
    <property type="match status" value="1"/>
</dbReference>
<feature type="compositionally biased region" description="Low complexity" evidence="1">
    <location>
        <begin position="37"/>
        <end position="60"/>
    </location>
</feature>
<dbReference type="PANTHER" id="PTHR10857">
    <property type="entry name" value="COPINE"/>
    <property type="match status" value="1"/>
</dbReference>
<feature type="region of interest" description="Disordered" evidence="1">
    <location>
        <begin position="189"/>
        <end position="238"/>
    </location>
</feature>
<feature type="region of interest" description="Disordered" evidence="1">
    <location>
        <begin position="483"/>
        <end position="508"/>
    </location>
</feature>
<proteinExistence type="predicted"/>
<feature type="compositionally biased region" description="Polar residues" evidence="1">
    <location>
        <begin position="1137"/>
        <end position="1148"/>
    </location>
</feature>
<gene>
    <name evidence="2" type="ORF">NAEGRDRAFT_80456</name>
</gene>
<feature type="compositionally biased region" description="Basic residues" evidence="1">
    <location>
        <begin position="210"/>
        <end position="223"/>
    </location>
</feature>
<dbReference type="OMA" id="FIHVEET"/>
<dbReference type="GO" id="GO:0071277">
    <property type="term" value="P:cellular response to calcium ion"/>
    <property type="evidence" value="ECO:0007669"/>
    <property type="project" value="TreeGrafter"/>
</dbReference>
<dbReference type="KEGG" id="ngr:NAEGRDRAFT_80456"/>
<feature type="region of interest" description="Disordered" evidence="1">
    <location>
        <begin position="1"/>
        <end position="119"/>
    </location>
</feature>
<dbReference type="VEuPathDB" id="AmoebaDB:NAEGRDRAFT_80456"/>
<feature type="region of interest" description="Disordered" evidence="1">
    <location>
        <begin position="406"/>
        <end position="459"/>
    </location>
</feature>
<evidence type="ECO:0000256" key="1">
    <source>
        <dbReference type="SAM" id="MobiDB-lite"/>
    </source>
</evidence>
<dbReference type="EMBL" id="GG738880">
    <property type="protein sequence ID" value="EFC42322.1"/>
    <property type="molecule type" value="Genomic_DNA"/>
</dbReference>
<evidence type="ECO:0000313" key="3">
    <source>
        <dbReference type="Proteomes" id="UP000006671"/>
    </source>
</evidence>
<feature type="compositionally biased region" description="Basic and acidic residues" evidence="1">
    <location>
        <begin position="648"/>
        <end position="663"/>
    </location>
</feature>
<feature type="region of interest" description="Disordered" evidence="1">
    <location>
        <begin position="534"/>
        <end position="576"/>
    </location>
</feature>
<protein>
    <submittedName>
        <fullName evidence="2">Uncharacterized protein</fullName>
    </submittedName>
</protein>
<dbReference type="Proteomes" id="UP000006671">
    <property type="component" value="Unassembled WGS sequence"/>
</dbReference>
<dbReference type="GO" id="GO:0005544">
    <property type="term" value="F:calcium-dependent phospholipid binding"/>
    <property type="evidence" value="ECO:0007669"/>
    <property type="project" value="InterPro"/>
</dbReference>
<dbReference type="OrthoDB" id="10410455at2759"/>
<feature type="region of interest" description="Disordered" evidence="1">
    <location>
        <begin position="1472"/>
        <end position="1492"/>
    </location>
</feature>
<keyword evidence="3" id="KW-1185">Reference proteome</keyword>
<feature type="compositionally biased region" description="Polar residues" evidence="1">
    <location>
        <begin position="700"/>
        <end position="710"/>
    </location>
</feature>
<feature type="region of interest" description="Disordered" evidence="1">
    <location>
        <begin position="1137"/>
        <end position="1179"/>
    </location>
</feature>
<reference evidence="2 3" key="1">
    <citation type="journal article" date="2010" name="Cell">
        <title>The genome of Naegleria gruberi illuminates early eukaryotic versatility.</title>
        <authorList>
            <person name="Fritz-Laylin L.K."/>
            <person name="Prochnik S.E."/>
            <person name="Ginger M.L."/>
            <person name="Dacks J.B."/>
            <person name="Carpenter M.L."/>
            <person name="Field M.C."/>
            <person name="Kuo A."/>
            <person name="Paredez A."/>
            <person name="Chapman J."/>
            <person name="Pham J."/>
            <person name="Shu S."/>
            <person name="Neupane R."/>
            <person name="Cipriano M."/>
            <person name="Mancuso J."/>
            <person name="Tu H."/>
            <person name="Salamov A."/>
            <person name="Lindquist E."/>
            <person name="Shapiro H."/>
            <person name="Lucas S."/>
            <person name="Grigoriev I.V."/>
            <person name="Cande W.Z."/>
            <person name="Fulton C."/>
            <person name="Rokhsar D.S."/>
            <person name="Dawson S.C."/>
        </authorList>
    </citation>
    <scope>NUCLEOTIDE SEQUENCE [LARGE SCALE GENOMIC DNA]</scope>
    <source>
        <strain evidence="2 3">NEG-M</strain>
    </source>
</reference>
<feature type="compositionally biased region" description="Low complexity" evidence="1">
    <location>
        <begin position="282"/>
        <end position="299"/>
    </location>
</feature>
<feature type="compositionally biased region" description="Polar residues" evidence="1">
    <location>
        <begin position="1472"/>
        <end position="1487"/>
    </location>
</feature>
<name>D2VLK1_NAEGR</name>
<feature type="compositionally biased region" description="Low complexity" evidence="1">
    <location>
        <begin position="96"/>
        <end position="112"/>
    </location>
</feature>